<evidence type="ECO:0000256" key="8">
    <source>
        <dbReference type="SAM" id="SignalP"/>
    </source>
</evidence>
<name>A0A9U8E6D5_BIOGL</name>
<accession>A0A9U8E6D5</accession>
<keyword evidence="8" id="KW-0732">Signal</keyword>
<reference evidence="10" key="1">
    <citation type="submission" date="2025-08" db="UniProtKB">
        <authorList>
            <consortium name="RefSeq"/>
        </authorList>
    </citation>
    <scope>IDENTIFICATION</scope>
</reference>
<comment type="similarity">
    <text evidence="2">Belongs to the Mediator complex subunit 23 family.</text>
</comment>
<organism evidence="9 10">
    <name type="scientific">Biomphalaria glabrata</name>
    <name type="common">Bloodfluke planorb</name>
    <name type="synonym">Freshwater snail</name>
    <dbReference type="NCBI Taxonomy" id="6526"/>
    <lineage>
        <taxon>Eukaryota</taxon>
        <taxon>Metazoa</taxon>
        <taxon>Spiralia</taxon>
        <taxon>Lophotrochozoa</taxon>
        <taxon>Mollusca</taxon>
        <taxon>Gastropoda</taxon>
        <taxon>Heterobranchia</taxon>
        <taxon>Euthyneura</taxon>
        <taxon>Panpulmonata</taxon>
        <taxon>Hygrophila</taxon>
        <taxon>Lymnaeoidea</taxon>
        <taxon>Planorbidae</taxon>
        <taxon>Biomphalaria</taxon>
    </lineage>
</organism>
<evidence type="ECO:0000256" key="7">
    <source>
        <dbReference type="ARBA" id="ARBA00031961"/>
    </source>
</evidence>
<dbReference type="GeneID" id="106060988"/>
<dbReference type="InterPro" id="IPR021629">
    <property type="entry name" value="Mediator_Med23"/>
</dbReference>
<dbReference type="RefSeq" id="XP_013074488.2">
    <property type="nucleotide sequence ID" value="XM_013219034.2"/>
</dbReference>
<evidence type="ECO:0000313" key="9">
    <source>
        <dbReference type="Proteomes" id="UP001165740"/>
    </source>
</evidence>
<dbReference type="GO" id="GO:0010628">
    <property type="term" value="P:positive regulation of gene expression"/>
    <property type="evidence" value="ECO:0007669"/>
    <property type="project" value="TreeGrafter"/>
</dbReference>
<evidence type="ECO:0000256" key="1">
    <source>
        <dbReference type="ARBA" id="ARBA00004123"/>
    </source>
</evidence>
<dbReference type="GO" id="GO:0006357">
    <property type="term" value="P:regulation of transcription by RNA polymerase II"/>
    <property type="evidence" value="ECO:0007669"/>
    <property type="project" value="TreeGrafter"/>
</dbReference>
<feature type="signal peptide" evidence="8">
    <location>
        <begin position="1"/>
        <end position="20"/>
    </location>
</feature>
<dbReference type="Pfam" id="PF11573">
    <property type="entry name" value="Med23"/>
    <property type="match status" value="1"/>
</dbReference>
<dbReference type="PANTHER" id="PTHR12691:SF10">
    <property type="entry name" value="MEDIATOR OF RNA POLYMERASE II TRANSCRIPTION SUBUNIT 23"/>
    <property type="match status" value="1"/>
</dbReference>
<evidence type="ECO:0000256" key="2">
    <source>
        <dbReference type="ARBA" id="ARBA00010222"/>
    </source>
</evidence>
<dbReference type="OMA" id="QKHQKQR"/>
<keyword evidence="5" id="KW-0804">Transcription</keyword>
<evidence type="ECO:0000256" key="4">
    <source>
        <dbReference type="ARBA" id="ARBA00023015"/>
    </source>
</evidence>
<comment type="subcellular location">
    <subcellularLocation>
        <location evidence="1">Nucleus</location>
    </subcellularLocation>
</comment>
<evidence type="ECO:0000256" key="5">
    <source>
        <dbReference type="ARBA" id="ARBA00023163"/>
    </source>
</evidence>
<dbReference type="GO" id="GO:0016592">
    <property type="term" value="C:mediator complex"/>
    <property type="evidence" value="ECO:0007669"/>
    <property type="project" value="TreeGrafter"/>
</dbReference>
<feature type="chain" id="PRO_5040717431" description="Mediator of RNA polymerase II transcription subunit 23" evidence="8">
    <location>
        <begin position="21"/>
        <end position="1382"/>
    </location>
</feature>
<proteinExistence type="inferred from homology"/>
<dbReference type="OrthoDB" id="9982951at2759"/>
<dbReference type="GO" id="GO:0005667">
    <property type="term" value="C:transcription regulator complex"/>
    <property type="evidence" value="ECO:0007669"/>
    <property type="project" value="TreeGrafter"/>
</dbReference>
<keyword evidence="4" id="KW-0805">Transcription regulation</keyword>
<gene>
    <name evidence="10" type="primary">LOC106060988</name>
</gene>
<evidence type="ECO:0000256" key="3">
    <source>
        <dbReference type="ARBA" id="ARBA00019696"/>
    </source>
</evidence>
<evidence type="ECO:0000256" key="6">
    <source>
        <dbReference type="ARBA" id="ARBA00023242"/>
    </source>
</evidence>
<protein>
    <recommendedName>
        <fullName evidence="3">Mediator of RNA polymerase II transcription subunit 23</fullName>
    </recommendedName>
    <alternativeName>
        <fullName evidence="7">Mediator complex subunit 23</fullName>
    </alternativeName>
</protein>
<dbReference type="PANTHER" id="PTHR12691">
    <property type="entry name" value="MEDIATOR OF RNA POLYMERASE II TRANSCRIPTION SUBUNIT 23"/>
    <property type="match status" value="1"/>
</dbReference>
<dbReference type="Proteomes" id="UP001165740">
    <property type="component" value="Chromosome 5"/>
</dbReference>
<keyword evidence="6" id="KW-0539">Nucleus</keyword>
<keyword evidence="9" id="KW-1185">Reference proteome</keyword>
<dbReference type="KEGG" id="bgt:106060988"/>
<evidence type="ECO:0000313" key="10">
    <source>
        <dbReference type="RefSeq" id="XP_013074488.2"/>
    </source>
</evidence>
<sequence length="1382" mass="157869">MNVNSIGLHLMFLNCIVVDGEMSLPTEQSVVQSIEQRVETLIDSVFDNTLIGNAFSNISVKRPGQTLQDRCIDGVKEFWSTLENEPKETRDLALRLLVQHLHKQWNEKRADAICASLDALVENNIVEAKSVCDALLTCDKLTVNEELHWVATFKLARKIIGGVDYKGVRDLLKIVLEKCQLLNSAHNIACLPLIKVVITLVKYIINRNSCLMPAYLAIYEISKFEADKNQLWPHWPLGKVLFDFVDGFRHCAQMVSISGRHQLLPIVGHSMSSSNVWRLNRNTLRFALNGPLPYNRELQEPQNNLLRYVLEQPYSRELVCNMLELNIQAKQLCEVLEQQLVDLLVLALERFEQETSGHSQLQWQHLSSQLIYFVLFQFASFSHIVLSLYEKLKGKNLKKGRHHLMWVLLQFISGSIQKNPIDDFLPVMKLYDLLYDDKEAIPVPDINLPQSTHVMAATCIWIHLNKKAGNIKLRPIPVSLRDHLEFLKQNLKSLTLQGYRIALMCNAYSTDTDNFSRPMGFLVETIYGNNKNTTILPGGVAASAPTTPLQMNFLDSLTVHAKMSLIHSIVTRVIKLAKNKSALALAPSLVETYSRLLVYMEIESLGIKGFINQLLPTVVENQALGILHTLLEMFSYRLHHTQINYRIQLLAHLHQMSSNQPINQNQLYQCVESTILKLIIGLGSSEVQPQLSRISSEAKGGASFLVSDSEELNRALVLTIARAMHVTAVDNMSSVWCEDILNVVMQKTPISWSSNTLACFPQSLAEYFQKNNINNKDNKNQLRTSVENEYRKWKSMGGNESSIISHFSMQSNPPLFLCIIWKTIQDENRVPATAYKVLDKLGPRALTTHLRTLADYLVYEIASSPALQNSSKCIEALTDMIWKYNIIPIDRIVLCLALRSLEGKEAQVQFVVIQFLLTAKPDFKARIHDFIKENTSEHWSQSNWHDIHMNFHKKYPEKFYYEGTQDLNNTLQHQYLPVYFGNVCLRFIPVLDILIHRFLEMVVMQKAVEIILDQIGGLYKFHDHPITYLYNTLFYYEKRLADKHVLKRKLVNAIIGAFNDIRPENWCLSDDYLSYLKKSQDESGWTPDHEYYIKLINRLRSTILGELPPPYPSADWRFNEFPNAAAHALHSICVELMALPVSAQTVGEALIDVSLKPSSLLPPQKDMMSWYNAVGLILTALPESYWSVLNDRILKAITSPMLESPAAHHSPFKILNVSLSHLQNAEHQCSTILELCHGVWHHAGIGQLSHLPQFVKEKLKPVIKHENQFIFLCHLIGPFLQRFHMERTRCLLELTVELYDILLNVDSKSEHLYHMDAICDYLYHIKYMFVGDGVRSEVEKVICKLRPALKVRLRFISHLNIDETTAVVPPTTSTPSISGPSQ</sequence>